<keyword evidence="6" id="KW-1185">Reference proteome</keyword>
<dbReference type="InterPro" id="IPR050679">
    <property type="entry name" value="Bact_HTH_transcr_reg"/>
</dbReference>
<dbReference type="InterPro" id="IPR000524">
    <property type="entry name" value="Tscrpt_reg_HTH_GntR"/>
</dbReference>
<sequence>MTKNTFDRIYKTLKDRILKGAYSIKMRLPIEDDLIKEFDTSRYAVRKAIKQLADEGLVYSVKGRGVVLLEHTPQTQQFNLSLGQLSGIKAMNADRQLDYRTDVVSFKQVIVDADLSERTAFEIGIPVYAIQRVRLFNGHRNVIDINYFNAQLVPGITADIARQSIYHYIQDDLHVKIAVVKRMLRVDSVRKTDLKYLELGDNNCVGNMISIAFNDAGRQFEYTESHFIPNEFVFTQLIRN</sequence>
<dbReference type="CDD" id="cd07377">
    <property type="entry name" value="WHTH_GntR"/>
    <property type="match status" value="1"/>
</dbReference>
<dbReference type="Pfam" id="PF07702">
    <property type="entry name" value="UTRA"/>
    <property type="match status" value="1"/>
</dbReference>
<dbReference type="SUPFAM" id="SSF64288">
    <property type="entry name" value="Chorismate lyase-like"/>
    <property type="match status" value="1"/>
</dbReference>
<dbReference type="PROSITE" id="PS50949">
    <property type="entry name" value="HTH_GNTR"/>
    <property type="match status" value="1"/>
</dbReference>
<keyword evidence="2" id="KW-0238">DNA-binding</keyword>
<dbReference type="InterPro" id="IPR036390">
    <property type="entry name" value="WH_DNA-bd_sf"/>
</dbReference>
<organism evidence="5 6">
    <name type="scientific">Lactiplantibacillus dongliensis</name>
    <dbReference type="NCBI Taxonomy" id="2559919"/>
    <lineage>
        <taxon>Bacteria</taxon>
        <taxon>Bacillati</taxon>
        <taxon>Bacillota</taxon>
        <taxon>Bacilli</taxon>
        <taxon>Lactobacillales</taxon>
        <taxon>Lactobacillaceae</taxon>
        <taxon>Lactiplantibacillus</taxon>
    </lineage>
</organism>
<dbReference type="Gene3D" id="3.40.1410.10">
    <property type="entry name" value="Chorismate lyase-like"/>
    <property type="match status" value="1"/>
</dbReference>
<dbReference type="SUPFAM" id="SSF46785">
    <property type="entry name" value="Winged helix' DNA-binding domain"/>
    <property type="match status" value="1"/>
</dbReference>
<dbReference type="PANTHER" id="PTHR44846:SF5">
    <property type="entry name" value="HTH-TYPE TRANSCRIPTIONAL REGULATOR GMUR"/>
    <property type="match status" value="1"/>
</dbReference>
<feature type="domain" description="HTH gntR-type" evidence="4">
    <location>
        <begin position="3"/>
        <end position="71"/>
    </location>
</feature>
<dbReference type="RefSeq" id="WP_137640852.1">
    <property type="nucleotide sequence ID" value="NZ_BJDK01000031.1"/>
</dbReference>
<evidence type="ECO:0000256" key="1">
    <source>
        <dbReference type="ARBA" id="ARBA00023015"/>
    </source>
</evidence>
<dbReference type="Gene3D" id="1.10.10.10">
    <property type="entry name" value="Winged helix-like DNA-binding domain superfamily/Winged helix DNA-binding domain"/>
    <property type="match status" value="1"/>
</dbReference>
<evidence type="ECO:0000256" key="3">
    <source>
        <dbReference type="ARBA" id="ARBA00023163"/>
    </source>
</evidence>
<reference evidence="6" key="1">
    <citation type="journal article" date="2019" name="Int. J. Syst. Evol. Microbiol.">
        <title>The Global Catalogue of Microorganisms (GCM) 10K type strain sequencing project: providing services to taxonomists for standard genome sequencing and annotation.</title>
        <authorList>
            <consortium name="The Broad Institute Genomics Platform"/>
            <consortium name="The Broad Institute Genome Sequencing Center for Infectious Disease"/>
            <person name="Wu L."/>
            <person name="Ma J."/>
        </authorList>
    </citation>
    <scope>NUCLEOTIDE SEQUENCE [LARGE SCALE GENOMIC DNA]</scope>
    <source>
        <strain evidence="6">CCM 8932</strain>
    </source>
</reference>
<evidence type="ECO:0000259" key="4">
    <source>
        <dbReference type="PROSITE" id="PS50949"/>
    </source>
</evidence>
<evidence type="ECO:0000256" key="2">
    <source>
        <dbReference type="ARBA" id="ARBA00023125"/>
    </source>
</evidence>
<dbReference type="PRINTS" id="PR00035">
    <property type="entry name" value="HTHGNTR"/>
</dbReference>
<dbReference type="Proteomes" id="UP001596253">
    <property type="component" value="Unassembled WGS sequence"/>
</dbReference>
<dbReference type="EMBL" id="JBHSSD010000020">
    <property type="protein sequence ID" value="MFC6164034.1"/>
    <property type="molecule type" value="Genomic_DNA"/>
</dbReference>
<dbReference type="SMART" id="SM00345">
    <property type="entry name" value="HTH_GNTR"/>
    <property type="match status" value="1"/>
</dbReference>
<comment type="caution">
    <text evidence="5">The sequence shown here is derived from an EMBL/GenBank/DDBJ whole genome shotgun (WGS) entry which is preliminary data.</text>
</comment>
<evidence type="ECO:0000313" key="6">
    <source>
        <dbReference type="Proteomes" id="UP001596253"/>
    </source>
</evidence>
<keyword evidence="3" id="KW-0804">Transcription</keyword>
<name>A0ABW1R4D4_9LACO</name>
<accession>A0ABW1R4D4</accession>
<dbReference type="SMART" id="SM00866">
    <property type="entry name" value="UTRA"/>
    <property type="match status" value="1"/>
</dbReference>
<keyword evidence="1" id="KW-0805">Transcription regulation</keyword>
<proteinExistence type="predicted"/>
<dbReference type="InterPro" id="IPR011663">
    <property type="entry name" value="UTRA"/>
</dbReference>
<dbReference type="InterPro" id="IPR028978">
    <property type="entry name" value="Chorismate_lyase_/UTRA_dom_sf"/>
</dbReference>
<gene>
    <name evidence="5" type="ORF">ACFP3T_05035</name>
</gene>
<dbReference type="PANTHER" id="PTHR44846">
    <property type="entry name" value="MANNOSYL-D-GLYCERATE TRANSPORT/METABOLISM SYSTEM REPRESSOR MNGR-RELATED"/>
    <property type="match status" value="1"/>
</dbReference>
<evidence type="ECO:0000313" key="5">
    <source>
        <dbReference type="EMBL" id="MFC6164034.1"/>
    </source>
</evidence>
<protein>
    <submittedName>
        <fullName evidence="5">GntR family transcriptional regulator</fullName>
    </submittedName>
</protein>
<dbReference type="Pfam" id="PF00392">
    <property type="entry name" value="GntR"/>
    <property type="match status" value="1"/>
</dbReference>
<dbReference type="InterPro" id="IPR036388">
    <property type="entry name" value="WH-like_DNA-bd_sf"/>
</dbReference>